<evidence type="ECO:0000259" key="3">
    <source>
        <dbReference type="Pfam" id="PF14291"/>
    </source>
</evidence>
<accession>A0A6L2P3Z9</accession>
<dbReference type="InterPro" id="IPR012337">
    <property type="entry name" value="RNaseH-like_sf"/>
</dbReference>
<reference evidence="5" key="1">
    <citation type="journal article" date="2019" name="Sci. Rep.">
        <title>Draft genome of Tanacetum cinerariifolium, the natural source of mosquito coil.</title>
        <authorList>
            <person name="Yamashiro T."/>
            <person name="Shiraishi A."/>
            <person name="Satake H."/>
            <person name="Nakayama K."/>
        </authorList>
    </citation>
    <scope>NUCLEOTIDE SEQUENCE</scope>
</reference>
<dbReference type="InterPro" id="IPR025398">
    <property type="entry name" value="DUF4371"/>
</dbReference>
<feature type="domain" description="DUF4371" evidence="3">
    <location>
        <begin position="681"/>
        <end position="819"/>
    </location>
</feature>
<name>A0A6L2P3Z9_TANCI</name>
<sequence>MFTMRIHYGGRFTKLPRRKYVEGEVAFIDLIEIEQCNIGILDSVMYNSFGYEEKLFYHYKIPCKGLDIGLRLLSSDSDIADMLQYVHKHKIMDVYVEHDKSVVDPSLNGNYDEAKNEDIGDGEDYEADNKSESEEGEAEDEGQNKEEDKAADLVEMDGFKFAVEGENEDLMQPKLNMNETGLEVLDFDSFKSDIDDDKDGSRRKCFRKLRKEAGNSTSTTNIYVGKKFVNRDVAKEMVRAHGVETRRNIMIVKNDKIRIKAKCFGVVHVTVKMTTKLIMNRDKEILDEGNKVEENTQDSTKEQKEDKVECPWVLYISKGDKGKCLVRTFREEHKCLQSRKIKTCTSTFLSKHIQDMLVMNPEMPVKAIQEQMQKKIHVVVSKTKAFRAKAKAQSYLKGDATVQYSSLRDYVQELKRCNPNIIVKIDVYGEENHDTLIKMFRRIYFCLGALKKGFKASGRELLGFDGAFMRGQYSGKLLIVVGVDANNSIYPVAYGIIELESSYSWTWFLTCLVVEFDKHMDTLKGFNKKAYEWLKKIAPENWTRSHFLDNGMDGGFPEDWVHQSYILQTWRNVYSFKVNPINGGKKATNSRTQAGVIAAGSQAGQQTQDVGGSHAPVATSSGTVEDVTLENKRSKASTSKDFQPQNEPQNQTEKHISEFPKPNTEEVNHNSLERDLGKRKRMCEYPVNKKEEVANVVLENAPYNAKYTSGLIQKEILSIIANNVRKHIRKEVGDSFFFIMVDEARDELEEEQMAIVLRFVDKDGFIRERFLDLVHVYDTMAVTLKANLWEQLLNYEFDISKIRGQGYDGASNMKGEWNGLQALVAKDCLYAYYVHCFAYRVQLALVAASKEVIPVRQFFTKLTSIVNVICTSSKRHDELQKAKSIEIEHSLELGEIKTGKGENQIGTLRRSGDTRWGSHFNSVCSLFWMFNPTRLVLKSIIEDGSCASQRGDADAAYTYLKSFKFIFIFHLMKEVMRRTDILN</sequence>
<feature type="domain" description="MULE transposase" evidence="2">
    <location>
        <begin position="462"/>
        <end position="516"/>
    </location>
</feature>
<dbReference type="InterPro" id="IPR018289">
    <property type="entry name" value="MULE_transposase_dom"/>
</dbReference>
<organism evidence="5">
    <name type="scientific">Tanacetum cinerariifolium</name>
    <name type="common">Dalmatian daisy</name>
    <name type="synonym">Chrysanthemum cinerariifolium</name>
    <dbReference type="NCBI Taxonomy" id="118510"/>
    <lineage>
        <taxon>Eukaryota</taxon>
        <taxon>Viridiplantae</taxon>
        <taxon>Streptophyta</taxon>
        <taxon>Embryophyta</taxon>
        <taxon>Tracheophyta</taxon>
        <taxon>Spermatophyta</taxon>
        <taxon>Magnoliopsida</taxon>
        <taxon>eudicotyledons</taxon>
        <taxon>Gunneridae</taxon>
        <taxon>Pentapetalae</taxon>
        <taxon>asterids</taxon>
        <taxon>campanulids</taxon>
        <taxon>Asterales</taxon>
        <taxon>Asteraceae</taxon>
        <taxon>Asteroideae</taxon>
        <taxon>Anthemideae</taxon>
        <taxon>Anthemidinae</taxon>
        <taxon>Tanacetum</taxon>
    </lineage>
</organism>
<feature type="domain" description="PB1-like" evidence="4">
    <location>
        <begin position="2"/>
        <end position="98"/>
    </location>
</feature>
<evidence type="ECO:0000259" key="2">
    <source>
        <dbReference type="Pfam" id="PF10551"/>
    </source>
</evidence>
<comment type="caution">
    <text evidence="5">The sequence shown here is derived from an EMBL/GenBank/DDBJ whole genome shotgun (WGS) entry which is preliminary data.</text>
</comment>
<proteinExistence type="predicted"/>
<dbReference type="EMBL" id="BKCJ010010763">
    <property type="protein sequence ID" value="GEU93036.1"/>
    <property type="molecule type" value="Genomic_DNA"/>
</dbReference>
<dbReference type="PANTHER" id="PTHR11697">
    <property type="entry name" value="GENERAL TRANSCRIPTION FACTOR 2-RELATED ZINC FINGER PROTEIN"/>
    <property type="match status" value="1"/>
</dbReference>
<feature type="region of interest" description="Disordered" evidence="1">
    <location>
        <begin position="106"/>
        <end position="148"/>
    </location>
</feature>
<evidence type="ECO:0000313" key="5">
    <source>
        <dbReference type="EMBL" id="GEU93036.1"/>
    </source>
</evidence>
<dbReference type="SUPFAM" id="SSF53098">
    <property type="entry name" value="Ribonuclease H-like"/>
    <property type="match status" value="1"/>
</dbReference>
<dbReference type="InterPro" id="IPR055298">
    <property type="entry name" value="AtLOH3-like"/>
</dbReference>
<dbReference type="InterPro" id="IPR058594">
    <property type="entry name" value="PB1-like_dom_pln"/>
</dbReference>
<feature type="region of interest" description="Disordered" evidence="1">
    <location>
        <begin position="599"/>
        <end position="672"/>
    </location>
</feature>
<feature type="compositionally biased region" description="Basic and acidic residues" evidence="1">
    <location>
        <begin position="652"/>
        <end position="672"/>
    </location>
</feature>
<dbReference type="Pfam" id="PF14291">
    <property type="entry name" value="DUF4371"/>
    <property type="match status" value="1"/>
</dbReference>
<evidence type="ECO:0000256" key="1">
    <source>
        <dbReference type="SAM" id="MobiDB-lite"/>
    </source>
</evidence>
<dbReference type="Pfam" id="PF26130">
    <property type="entry name" value="PB1-like"/>
    <property type="match status" value="1"/>
</dbReference>
<protein>
    <submittedName>
        <fullName evidence="5">Zinc finger MYM-type protein 1-like</fullName>
    </submittedName>
</protein>
<gene>
    <name evidence="5" type="ORF">Tci_065014</name>
</gene>
<dbReference type="PANTHER" id="PTHR11697:SF230">
    <property type="entry name" value="ZINC FINGER, MYM DOMAIN CONTAINING 1"/>
    <property type="match status" value="1"/>
</dbReference>
<feature type="compositionally biased region" description="Polar residues" evidence="1">
    <location>
        <begin position="636"/>
        <end position="651"/>
    </location>
</feature>
<dbReference type="Pfam" id="PF10551">
    <property type="entry name" value="MULE"/>
    <property type="match status" value="1"/>
</dbReference>
<dbReference type="AlphaFoldDB" id="A0A6L2P3Z9"/>
<evidence type="ECO:0000259" key="4">
    <source>
        <dbReference type="Pfam" id="PF26130"/>
    </source>
</evidence>